<reference evidence="3 4" key="1">
    <citation type="submission" date="2020-02" db="EMBL/GenBank/DDBJ databases">
        <authorList>
            <person name="Ferguson B K."/>
        </authorList>
    </citation>
    <scope>NUCLEOTIDE SEQUENCE [LARGE SCALE GENOMIC DNA]</scope>
</reference>
<name>A0A6H5INY3_9HYME</name>
<gene>
    <name evidence="3" type="ORF">TBRA_LOCUS8199</name>
</gene>
<feature type="region of interest" description="Disordered" evidence="1">
    <location>
        <begin position="151"/>
        <end position="170"/>
    </location>
</feature>
<feature type="chain" id="PRO_5026262245" evidence="2">
    <location>
        <begin position="30"/>
        <end position="417"/>
    </location>
</feature>
<evidence type="ECO:0000256" key="1">
    <source>
        <dbReference type="SAM" id="MobiDB-lite"/>
    </source>
</evidence>
<evidence type="ECO:0000313" key="3">
    <source>
        <dbReference type="EMBL" id="CAB0036327.1"/>
    </source>
</evidence>
<keyword evidence="2" id="KW-0732">Signal</keyword>
<proteinExistence type="predicted"/>
<accession>A0A6H5INY3</accession>
<organism evidence="3 4">
    <name type="scientific">Trichogramma brassicae</name>
    <dbReference type="NCBI Taxonomy" id="86971"/>
    <lineage>
        <taxon>Eukaryota</taxon>
        <taxon>Metazoa</taxon>
        <taxon>Ecdysozoa</taxon>
        <taxon>Arthropoda</taxon>
        <taxon>Hexapoda</taxon>
        <taxon>Insecta</taxon>
        <taxon>Pterygota</taxon>
        <taxon>Neoptera</taxon>
        <taxon>Endopterygota</taxon>
        <taxon>Hymenoptera</taxon>
        <taxon>Apocrita</taxon>
        <taxon>Proctotrupomorpha</taxon>
        <taxon>Chalcidoidea</taxon>
        <taxon>Trichogrammatidae</taxon>
        <taxon>Trichogramma</taxon>
    </lineage>
</organism>
<dbReference type="AlphaFoldDB" id="A0A6H5INY3"/>
<protein>
    <submittedName>
        <fullName evidence="3">Uncharacterized protein</fullName>
    </submittedName>
</protein>
<dbReference type="EMBL" id="CADCXV010000815">
    <property type="protein sequence ID" value="CAB0036327.1"/>
    <property type="molecule type" value="Genomic_DNA"/>
</dbReference>
<feature type="signal peptide" evidence="2">
    <location>
        <begin position="1"/>
        <end position="29"/>
    </location>
</feature>
<keyword evidence="4" id="KW-1185">Reference proteome</keyword>
<dbReference type="Proteomes" id="UP000479190">
    <property type="component" value="Unassembled WGS sequence"/>
</dbReference>
<evidence type="ECO:0000313" key="4">
    <source>
        <dbReference type="Proteomes" id="UP000479190"/>
    </source>
</evidence>
<sequence length="417" mass="47640">MIVLLMSIYLLKIVILMQIFKAHWPAVMSEENKALHLSLEGSCSSCRSGMYTKGHNRQSKSNIIRWARSRCFSLIAAAQYLHALHKPVQKLLVPVFDSDDQTAYAGAVLYGMLCCAGAPIAGRVQWRRHLIRRAPRRPCSNLKAPELVTRRPGQWRSRSSLGRPNSLDKKSESCIEDSSRIINYFEILKQSGARTYIYIVNCLSMRAFILLDHEFTFQFGIILGRSRCSSLHNRVAGCTTVHAAKVVTHALHTLPLCTRAFILYAHIMRTACTQWHAKFTGSHDRTNVQYTHKQLLKALSKPILERGFFKAVVVPSELVQLEQLVLLSELRLLEQFVLLSELVQLEQLVILSQLKLLEQFVLLSKLVQLEQFVLLSELMLLEQFVLLSELMQLEQFVLLSELMQLEQIVLMSEIELL</sequence>
<evidence type="ECO:0000256" key="2">
    <source>
        <dbReference type="SAM" id="SignalP"/>
    </source>
</evidence>